<comment type="caution">
    <text evidence="1">The sequence shown here is derived from an EMBL/GenBank/DDBJ whole genome shotgun (WGS) entry which is preliminary data.</text>
</comment>
<protein>
    <submittedName>
        <fullName evidence="1">Uncharacterized protein</fullName>
    </submittedName>
</protein>
<organism evidence="1 3">
    <name type="scientific">Nephila pilipes</name>
    <name type="common">Giant wood spider</name>
    <name type="synonym">Nephila maculata</name>
    <dbReference type="NCBI Taxonomy" id="299642"/>
    <lineage>
        <taxon>Eukaryota</taxon>
        <taxon>Metazoa</taxon>
        <taxon>Ecdysozoa</taxon>
        <taxon>Arthropoda</taxon>
        <taxon>Chelicerata</taxon>
        <taxon>Arachnida</taxon>
        <taxon>Araneae</taxon>
        <taxon>Araneomorphae</taxon>
        <taxon>Entelegynae</taxon>
        <taxon>Araneoidea</taxon>
        <taxon>Nephilidae</taxon>
        <taxon>Nephila</taxon>
    </lineage>
</organism>
<proteinExistence type="predicted"/>
<dbReference type="Proteomes" id="UP000887013">
    <property type="component" value="Unassembled WGS sequence"/>
</dbReference>
<evidence type="ECO:0000313" key="1">
    <source>
        <dbReference type="EMBL" id="GFT13726.1"/>
    </source>
</evidence>
<gene>
    <name evidence="2" type="ORF">NPIL_330211</name>
    <name evidence="1" type="ORF">NPIL_342821</name>
</gene>
<evidence type="ECO:0000313" key="2">
    <source>
        <dbReference type="EMBL" id="GFU35961.1"/>
    </source>
</evidence>
<dbReference type="EMBL" id="BMAW01034611">
    <property type="protein sequence ID" value="GFU35961.1"/>
    <property type="molecule type" value="Genomic_DNA"/>
</dbReference>
<accession>A0A8X6NHM6</accession>
<dbReference type="EMBL" id="BMAW01104324">
    <property type="protein sequence ID" value="GFT13726.1"/>
    <property type="molecule type" value="Genomic_DNA"/>
</dbReference>
<dbReference type="AlphaFoldDB" id="A0A8X6NHM6"/>
<sequence length="84" mass="9689">GTSGTCLLQDPIFVRAEDNTEERRERIRTLDPSFMPGMDILRGIYTLKMSGPVLEEEISTLYENIHLKKYFERERHVCIVGVAC</sequence>
<name>A0A8X6NHM6_NEPPI</name>
<feature type="non-terminal residue" evidence="1">
    <location>
        <position position="1"/>
    </location>
</feature>
<keyword evidence="3" id="KW-1185">Reference proteome</keyword>
<reference evidence="1" key="1">
    <citation type="submission" date="2020-08" db="EMBL/GenBank/DDBJ databases">
        <title>Multicomponent nature underlies the extraordinary mechanical properties of spider dragline silk.</title>
        <authorList>
            <person name="Kono N."/>
            <person name="Nakamura H."/>
            <person name="Mori M."/>
            <person name="Yoshida Y."/>
            <person name="Ohtoshi R."/>
            <person name="Malay A.D."/>
            <person name="Moran D.A.P."/>
            <person name="Tomita M."/>
            <person name="Numata K."/>
            <person name="Arakawa K."/>
        </authorList>
    </citation>
    <scope>NUCLEOTIDE SEQUENCE</scope>
</reference>
<evidence type="ECO:0000313" key="3">
    <source>
        <dbReference type="Proteomes" id="UP000887013"/>
    </source>
</evidence>